<evidence type="ECO:0000313" key="2">
    <source>
        <dbReference type="EMBL" id="SFJ39238.1"/>
    </source>
</evidence>
<dbReference type="Pfam" id="PF00583">
    <property type="entry name" value="Acetyltransf_1"/>
    <property type="match status" value="1"/>
</dbReference>
<dbReference type="InterPro" id="IPR016181">
    <property type="entry name" value="Acyl_CoA_acyltransferase"/>
</dbReference>
<protein>
    <submittedName>
        <fullName evidence="2">Acetyltransferase (GNAT) family protein</fullName>
    </submittedName>
</protein>
<evidence type="ECO:0000313" key="3">
    <source>
        <dbReference type="Proteomes" id="UP000199559"/>
    </source>
</evidence>
<dbReference type="Gene3D" id="3.40.630.30">
    <property type="match status" value="1"/>
</dbReference>
<accession>A0A1I3QYT2</accession>
<name>A0A1I3QYT2_9FLAO</name>
<keyword evidence="2" id="KW-0808">Transferase</keyword>
<reference evidence="3" key="1">
    <citation type="submission" date="2016-10" db="EMBL/GenBank/DDBJ databases">
        <authorList>
            <person name="Varghese N."/>
            <person name="Submissions S."/>
        </authorList>
    </citation>
    <scope>NUCLEOTIDE SEQUENCE [LARGE SCALE GENOMIC DNA]</scope>
    <source>
        <strain evidence="3">DSM 28881</strain>
    </source>
</reference>
<evidence type="ECO:0000259" key="1">
    <source>
        <dbReference type="PROSITE" id="PS51186"/>
    </source>
</evidence>
<dbReference type="PROSITE" id="PS51186">
    <property type="entry name" value="GNAT"/>
    <property type="match status" value="1"/>
</dbReference>
<gene>
    <name evidence="2" type="ORF">SAMN05443431_10733</name>
</gene>
<dbReference type="GO" id="GO:0016747">
    <property type="term" value="F:acyltransferase activity, transferring groups other than amino-acyl groups"/>
    <property type="evidence" value="ECO:0007669"/>
    <property type="project" value="InterPro"/>
</dbReference>
<dbReference type="InterPro" id="IPR000182">
    <property type="entry name" value="GNAT_dom"/>
</dbReference>
<dbReference type="AlphaFoldDB" id="A0A1I3QYT2"/>
<dbReference type="STRING" id="1144750.SAMN05443431_10733"/>
<dbReference type="Proteomes" id="UP000199559">
    <property type="component" value="Unassembled WGS sequence"/>
</dbReference>
<proteinExistence type="predicted"/>
<dbReference type="SUPFAM" id="SSF55729">
    <property type="entry name" value="Acyl-CoA N-acyltransferases (Nat)"/>
    <property type="match status" value="1"/>
</dbReference>
<keyword evidence="3" id="KW-1185">Reference proteome</keyword>
<dbReference type="CDD" id="cd04301">
    <property type="entry name" value="NAT_SF"/>
    <property type="match status" value="1"/>
</dbReference>
<dbReference type="RefSeq" id="WP_090840730.1">
    <property type="nucleotide sequence ID" value="NZ_FORM01000007.1"/>
</dbReference>
<organism evidence="2 3">
    <name type="scientific">Olleya namhaensis</name>
    <dbReference type="NCBI Taxonomy" id="1144750"/>
    <lineage>
        <taxon>Bacteria</taxon>
        <taxon>Pseudomonadati</taxon>
        <taxon>Bacteroidota</taxon>
        <taxon>Flavobacteriia</taxon>
        <taxon>Flavobacteriales</taxon>
        <taxon>Flavobacteriaceae</taxon>
    </lineage>
</organism>
<feature type="domain" description="N-acetyltransferase" evidence="1">
    <location>
        <begin position="1"/>
        <end position="170"/>
    </location>
</feature>
<sequence>MTITNATSTDIDTIFELYKIASDYQKTKKTVVVWPDFERDMVVSEIKENRQFKLIINNTVACVWAIAFKDEQIWETSKDDNAIYIHRIATNAKFRGQQFVSKIVAWAKDYAKTNAIDYIRLDTLGNNTDLIGYYKKSGFDFLGMFELKNTDGLPDHYHNQPVCLFQIQLEQ</sequence>
<dbReference type="EMBL" id="FORM01000007">
    <property type="protein sequence ID" value="SFJ39238.1"/>
    <property type="molecule type" value="Genomic_DNA"/>
</dbReference>